<feature type="domain" description="Histone chaperone RTT106/FACT complex subunit SPT16-like middle" evidence="14">
    <location>
        <begin position="869"/>
        <end position="967"/>
    </location>
</feature>
<dbReference type="AlphaFoldDB" id="A0AAV9IU89"/>
<accession>A0AAV9IU89</accession>
<dbReference type="PANTHER" id="PTHR13980:SF15">
    <property type="entry name" value="FACT COMPLEX SUBUNIT SPT16"/>
    <property type="match status" value="1"/>
</dbReference>
<evidence type="ECO:0000259" key="13">
    <source>
        <dbReference type="SMART" id="SM01286"/>
    </source>
</evidence>
<dbReference type="GO" id="GO:0031491">
    <property type="term" value="F:nucleosome binding"/>
    <property type="evidence" value="ECO:0007669"/>
    <property type="project" value="TreeGrafter"/>
</dbReference>
<keyword evidence="8 10" id="KW-0234">DNA repair</keyword>
<evidence type="ECO:0000256" key="6">
    <source>
        <dbReference type="ARBA" id="ARBA00023054"/>
    </source>
</evidence>
<comment type="function">
    <text evidence="10">Component of the FACT complex, a general chromatin factor that acts to reorganize nucleosomes. The FACT complex is involved in multiple processes that require DNA as a template such as mRNA elongation, DNA replication and DNA repair. During transcription elongation the FACT complex acts as a histone chaperone that both destabilizes and restores nucleosomal structure. It facilitates the passage of RNA polymerase II and transcription by promoting the dissociation of one histone H2A-H2B dimer from the nucleosome, then subsequently promotes the reestablishment of the nucleosome following the passage of RNA polymerase II.</text>
</comment>
<dbReference type="GO" id="GO:0035101">
    <property type="term" value="C:FACT complex"/>
    <property type="evidence" value="ECO:0007669"/>
    <property type="project" value="UniProtKB-UniRule"/>
</dbReference>
<dbReference type="Proteomes" id="UP001301350">
    <property type="component" value="Unassembled WGS sequence"/>
</dbReference>
<keyword evidence="7 10" id="KW-0804">Transcription</keyword>
<dbReference type="SMART" id="SM01286">
    <property type="entry name" value="SPT16"/>
    <property type="match status" value="1"/>
</dbReference>
<dbReference type="Gene3D" id="3.90.230.10">
    <property type="entry name" value="Creatinase/methionine aminopeptidase superfamily"/>
    <property type="match status" value="1"/>
</dbReference>
<dbReference type="InterPro" id="IPR056595">
    <property type="entry name" value="Fact-SPT16_PH"/>
</dbReference>
<evidence type="ECO:0000256" key="3">
    <source>
        <dbReference type="ARBA" id="ARBA00022705"/>
    </source>
</evidence>
<feature type="compositionally biased region" description="Basic and acidic residues" evidence="12">
    <location>
        <begin position="1082"/>
        <end position="1091"/>
    </location>
</feature>
<keyword evidence="2 10" id="KW-0158">Chromosome</keyword>
<name>A0AAV9IU89_CYACA</name>
<feature type="compositionally biased region" description="Acidic residues" evidence="12">
    <location>
        <begin position="1000"/>
        <end position="1081"/>
    </location>
</feature>
<dbReference type="Pfam" id="PF00557">
    <property type="entry name" value="Peptidase_M24"/>
    <property type="match status" value="1"/>
</dbReference>
<dbReference type="SUPFAM" id="SSF55920">
    <property type="entry name" value="Creatinase/aminopeptidase"/>
    <property type="match status" value="1"/>
</dbReference>
<comment type="similarity">
    <text evidence="1 10">Belongs to the peptidase M24 family. SPT16 subfamily.</text>
</comment>
<reference evidence="15 16" key="1">
    <citation type="submission" date="2022-07" db="EMBL/GenBank/DDBJ databases">
        <title>Genome-wide signatures of adaptation to extreme environments.</title>
        <authorList>
            <person name="Cho C.H."/>
            <person name="Yoon H.S."/>
        </authorList>
    </citation>
    <scope>NUCLEOTIDE SEQUENCE [LARGE SCALE GENOMIC DNA]</scope>
    <source>
        <strain evidence="15 16">DBV 063 E5</strain>
    </source>
</reference>
<organism evidence="15 16">
    <name type="scientific">Cyanidium caldarium</name>
    <name type="common">Red alga</name>
    <dbReference type="NCBI Taxonomy" id="2771"/>
    <lineage>
        <taxon>Eukaryota</taxon>
        <taxon>Rhodophyta</taxon>
        <taxon>Bangiophyceae</taxon>
        <taxon>Cyanidiales</taxon>
        <taxon>Cyanidiaceae</taxon>
        <taxon>Cyanidium</taxon>
    </lineage>
</organism>
<feature type="domain" description="FACT complex subunit SPT16 middle" evidence="13">
    <location>
        <begin position="583"/>
        <end position="751"/>
    </location>
</feature>
<evidence type="ECO:0000256" key="11">
    <source>
        <dbReference type="SAM" id="Coils"/>
    </source>
</evidence>
<dbReference type="GO" id="GO:0006281">
    <property type="term" value="P:DNA repair"/>
    <property type="evidence" value="ECO:0007669"/>
    <property type="project" value="UniProtKB-UniRule"/>
</dbReference>
<dbReference type="InterPro" id="IPR000994">
    <property type="entry name" value="Pept_M24"/>
</dbReference>
<dbReference type="EMBL" id="JANCYW010000006">
    <property type="protein sequence ID" value="KAK4535829.1"/>
    <property type="molecule type" value="Genomic_DNA"/>
</dbReference>
<evidence type="ECO:0000256" key="7">
    <source>
        <dbReference type="ARBA" id="ARBA00023163"/>
    </source>
</evidence>
<keyword evidence="3 10" id="KW-0235">DNA replication</keyword>
<proteinExistence type="inferred from homology"/>
<evidence type="ECO:0000256" key="1">
    <source>
        <dbReference type="ARBA" id="ARBA00010779"/>
    </source>
</evidence>
<dbReference type="InterPro" id="IPR011993">
    <property type="entry name" value="PH-like_dom_sf"/>
</dbReference>
<dbReference type="FunFam" id="2.30.29.30:FF:000017">
    <property type="entry name" value="FACT complex subunit SPT16"/>
    <property type="match status" value="1"/>
</dbReference>
<dbReference type="Pfam" id="PF24824">
    <property type="entry name" value="PH_SPT16"/>
    <property type="match status" value="1"/>
</dbReference>
<evidence type="ECO:0000256" key="2">
    <source>
        <dbReference type="ARBA" id="ARBA00022454"/>
    </source>
</evidence>
<dbReference type="InterPro" id="IPR036005">
    <property type="entry name" value="Creatinase/aminopeptidase-like"/>
</dbReference>
<feature type="region of interest" description="Disordered" evidence="12">
    <location>
        <begin position="437"/>
        <end position="506"/>
    </location>
</feature>
<evidence type="ECO:0000256" key="5">
    <source>
        <dbReference type="ARBA" id="ARBA00023015"/>
    </source>
</evidence>
<gene>
    <name evidence="15" type="ORF">CDCA_CDCA06G1854</name>
</gene>
<dbReference type="FunFam" id="2.30.29.210:FF:000001">
    <property type="entry name" value="FACT complex subunit spt16"/>
    <property type="match status" value="1"/>
</dbReference>
<evidence type="ECO:0000259" key="14">
    <source>
        <dbReference type="SMART" id="SM01287"/>
    </source>
</evidence>
<dbReference type="InterPro" id="IPR013953">
    <property type="entry name" value="FACT_SPT16_M"/>
</dbReference>
<dbReference type="SMART" id="SM01287">
    <property type="entry name" value="Rtt106"/>
    <property type="match status" value="1"/>
</dbReference>
<keyword evidence="6 11" id="KW-0175">Coiled coil</keyword>
<dbReference type="InterPro" id="IPR040258">
    <property type="entry name" value="Spt16"/>
</dbReference>
<evidence type="ECO:0000313" key="15">
    <source>
        <dbReference type="EMBL" id="KAK4535829.1"/>
    </source>
</evidence>
<dbReference type="Gene3D" id="2.30.29.150">
    <property type="match status" value="1"/>
</dbReference>
<dbReference type="Gene3D" id="2.30.29.30">
    <property type="entry name" value="Pleckstrin-homology domain (PH domain)/Phosphotyrosine-binding domain (PTB)"/>
    <property type="match status" value="1"/>
</dbReference>
<feature type="compositionally biased region" description="Basic and acidic residues" evidence="12">
    <location>
        <begin position="444"/>
        <end position="466"/>
    </location>
</feature>
<evidence type="ECO:0000256" key="4">
    <source>
        <dbReference type="ARBA" id="ARBA00022763"/>
    </source>
</evidence>
<dbReference type="GO" id="GO:0006368">
    <property type="term" value="P:transcription elongation by RNA polymerase II"/>
    <property type="evidence" value="ECO:0007669"/>
    <property type="project" value="TreeGrafter"/>
</dbReference>
<evidence type="ECO:0000256" key="9">
    <source>
        <dbReference type="ARBA" id="ARBA00023242"/>
    </source>
</evidence>
<dbReference type="PANTHER" id="PTHR13980">
    <property type="entry name" value="CDC68 RELATED"/>
    <property type="match status" value="1"/>
</dbReference>
<feature type="compositionally biased region" description="Basic residues" evidence="12">
    <location>
        <begin position="1114"/>
        <end position="1125"/>
    </location>
</feature>
<evidence type="ECO:0000256" key="10">
    <source>
        <dbReference type="RuleBase" id="RU367052"/>
    </source>
</evidence>
<feature type="region of interest" description="Disordered" evidence="12">
    <location>
        <begin position="534"/>
        <end position="561"/>
    </location>
</feature>
<comment type="caution">
    <text evidence="15">The sequence shown here is derived from an EMBL/GenBank/DDBJ whole genome shotgun (WGS) entry which is preliminary data.</text>
</comment>
<protein>
    <recommendedName>
        <fullName evidence="10">FACT complex subunit</fullName>
    </recommendedName>
</protein>
<dbReference type="GO" id="GO:0006260">
    <property type="term" value="P:DNA replication"/>
    <property type="evidence" value="ECO:0007669"/>
    <property type="project" value="UniProtKB-KW"/>
</dbReference>
<dbReference type="Pfam" id="PF08512">
    <property type="entry name" value="Rttp106-like_middle"/>
    <property type="match status" value="1"/>
</dbReference>
<evidence type="ECO:0000313" key="16">
    <source>
        <dbReference type="Proteomes" id="UP001301350"/>
    </source>
</evidence>
<keyword evidence="16" id="KW-1185">Reference proteome</keyword>
<keyword evidence="5 10" id="KW-0805">Transcription regulation</keyword>
<evidence type="ECO:0000256" key="8">
    <source>
        <dbReference type="ARBA" id="ARBA00023204"/>
    </source>
</evidence>
<feature type="coiled-coil region" evidence="11">
    <location>
        <begin position="669"/>
        <end position="696"/>
    </location>
</feature>
<evidence type="ECO:0000256" key="12">
    <source>
        <dbReference type="SAM" id="MobiDB-lite"/>
    </source>
</evidence>
<keyword evidence="9 10" id="KW-0539">Nucleus</keyword>
<dbReference type="Gene3D" id="2.30.29.210">
    <property type="entry name" value="FACT complex subunit Spt16p/Cdc68p"/>
    <property type="match status" value="1"/>
</dbReference>
<sequence length="1125" mass="124517">MGEPTEALLAPEVVQRRLESVWAAAPSAEQWQALWAYTGRLPEGEPAGYLKSYALLTYLLGVDAQEMAVAIVWPARTLYVCTAQAVWAEALNRLTEALPEPSEMQLRVVQLEAAEEVAQALAARGVPRTAHRWATLLKERTQHDGAFAAACAAFVYGADEVSTDLDNAAEWVGNLLIRKHDDEVAIMRQSAHLASRVCQVFFVDRMETAFDEDTHVTHEKLSEEVEACLAVPHRVGLKLPPAECEAAFPPIIQSGADGPFDLRPSAASDQRRLRTGVVLASIGARYRQYCSNVVRTYLVDADRSVRQMYAALLQALEAVRRALVPGRPASDAYQAATEALGAEVAAQHLALRYVGYGIGLEFRDSTWLLNEKNHKRLQPGMSFVIGIGLHKVGANGKAALMLADTVLVNDSAEGAEVLTTTAAKVPSKVTYFLEAEEEEVNEDGTGRAPEEHADGAKENRRMRADADEVNGGAGRPEKPNMLSEPAMSSVGARRRGQAASATEADAEAVAAEAERIRAHQAQLATEKLAESRARALGDRTVGKGASDDGGRGADGDGRPRTLDQYIAYPSADAYPAALRPRQLHVDMEREVLLVPINGVPVPFHVATIKNASKSEESGFAYLRINFHVPGAGSSGVGGGGGTTGGAVAAAQSSLFPPGTKAVLKELSFRSQQASNLNEVLRKIKELRKRFTSREAEAHVKETLVKQAPLSLETDARRIPHLVDVCVRPPIGSGGQKANHGVLEAHLNGMRFRSRQQRTVDILYANVKHAFFQEAKNEVVVVVHFHLHTPIMVGKRKTADVQFYTEVMDSTVRLADSRRNPYDVDELEEEQRERENRNRLNKLFFKFTKEVEAKSNETIEFDMPYRELGFEGAPDKSQRFLMPTRDCLVDLIESPPFIVTLEDVEVAHLERVTYSLKNFDLVLVMKNFSREPTARNQVQWVRISSIPTSEMDSVKKWLDSVNIPFYQGPSNLNWNVVLRTIREDLEGFYEEGGWRFLDAEASSEEEEGEGEEGGDGDGDEDEEFMLDDSELEDADASTSDDDDDDDGDEDYDDELDVEEELGDDDAGEEELDSDDEGLDWDEMERRTRAEEKRHKRPWEDEDDDADDDEEAGRGRRDRKHRSRARG</sequence>
<keyword evidence="4 10" id="KW-0227">DNA damage</keyword>
<dbReference type="FunFam" id="2.30.29.150:FF:000004">
    <property type="entry name" value="FACT complex subunit SPT16"/>
    <property type="match status" value="1"/>
</dbReference>
<feature type="compositionally biased region" description="Acidic residues" evidence="12">
    <location>
        <begin position="1098"/>
        <end position="1109"/>
    </location>
</feature>
<comment type="subcellular location">
    <subcellularLocation>
        <location evidence="10">Nucleus</location>
    </subcellularLocation>
    <subcellularLocation>
        <location evidence="10">Chromosome</location>
    </subcellularLocation>
</comment>
<comment type="subunit">
    <text evidence="10">Component of the FACT complex.</text>
</comment>
<dbReference type="Pfam" id="PF08644">
    <property type="entry name" value="SPT16"/>
    <property type="match status" value="1"/>
</dbReference>
<feature type="region of interest" description="Disordered" evidence="12">
    <location>
        <begin position="999"/>
        <end position="1125"/>
    </location>
</feature>
<dbReference type="InterPro" id="IPR013719">
    <property type="entry name" value="RTT106/SPT16-like_middle_dom"/>
</dbReference>